<protein>
    <recommendedName>
        <fullName evidence="1">Heterokaryon incompatibility domain-containing protein</fullName>
    </recommendedName>
</protein>
<evidence type="ECO:0000313" key="3">
    <source>
        <dbReference type="Proteomes" id="UP000297229"/>
    </source>
</evidence>
<comment type="caution">
    <text evidence="2">The sequence shown here is derived from an EMBL/GenBank/DDBJ whole genome shotgun (WGS) entry which is preliminary data.</text>
</comment>
<proteinExistence type="predicted"/>
<dbReference type="PANTHER" id="PTHR33112">
    <property type="entry name" value="DOMAIN PROTEIN, PUTATIVE-RELATED"/>
    <property type="match status" value="1"/>
</dbReference>
<dbReference type="PANTHER" id="PTHR33112:SF1">
    <property type="entry name" value="HETEROKARYON INCOMPATIBILITY DOMAIN-CONTAINING PROTEIN"/>
    <property type="match status" value="1"/>
</dbReference>
<dbReference type="STRING" id="278938.A0A4Z1KA93"/>
<dbReference type="AlphaFoldDB" id="A0A4Z1KA93"/>
<sequence length="674" mass="76547">MSFEDDSLCPKCRRVDWRELAERPLDPEFNRKKRDEDEQVTFLGRFVQTMTKSHNQLKFAKCRVCLILSIIKDEDKPKKLYVDHPNIRNLEVTTLGSEVLLEPPMCSQGSLELLQIGNWHSFNDETESGYGYRQGKLYIALIAPGKDPAPHRIPPFIGDFTWIRNAISECCQQYESCLGANPLFVPELLVIDCLAASSTLSVVPLPKSCQCVALSYVWGCAHTTSTKVPAVIKDAIEVTLKLGLRFIWVDRYCIRQDDPEKHRLILSMDEVYAKAYITIIAAAGKTAADGLPGISTNPRLAQTETQIGGCTPLELPSILHSTRSSTWIQKGWMYQEGLLSTRCLVYTDRGLLYHCRGRYIEKSLQQLIPPDTAAFMKDWNILQTLFATKRAVSALQLRIVKYTRRHLSYPQDSLDAFLGVFAAYERQRAACPEVSVVIDSASRSVCLPSHAWGLTFIDGVPLLHWYHPEPPKRRRPDFPTWSWSGWEGGIEFEDHYLTNSYGSTDLTYAPIFVEIPDKSTDFYEQKTKCLYVTGPLAKLKLVGANQLPSSGEFPNLDFRACHHHVMFEEQAPGIFAVIRLTLGIEPEVGEQTFGFLFTTEIGAGEEKRFSIRGIIVLRKGDKGFTRIGCMRLEDFWVRKHVSIDGASIAKEMMPPFNDRRYFGQEFTRQRICLE</sequence>
<organism evidence="2 3">
    <name type="scientific">Botrytis elliptica</name>
    <dbReference type="NCBI Taxonomy" id="278938"/>
    <lineage>
        <taxon>Eukaryota</taxon>
        <taxon>Fungi</taxon>
        <taxon>Dikarya</taxon>
        <taxon>Ascomycota</taxon>
        <taxon>Pezizomycotina</taxon>
        <taxon>Leotiomycetes</taxon>
        <taxon>Helotiales</taxon>
        <taxon>Sclerotiniaceae</taxon>
        <taxon>Botrytis</taxon>
    </lineage>
</organism>
<dbReference type="Pfam" id="PF06985">
    <property type="entry name" value="HET"/>
    <property type="match status" value="1"/>
</dbReference>
<keyword evidence="3" id="KW-1185">Reference proteome</keyword>
<dbReference type="InterPro" id="IPR010730">
    <property type="entry name" value="HET"/>
</dbReference>
<gene>
    <name evidence="2" type="ORF">BELL_0006g00050</name>
</gene>
<accession>A0A4Z1KA93</accession>
<name>A0A4Z1KA93_9HELO</name>
<evidence type="ECO:0000313" key="2">
    <source>
        <dbReference type="EMBL" id="TGO80472.1"/>
    </source>
</evidence>
<dbReference type="Proteomes" id="UP000297229">
    <property type="component" value="Unassembled WGS sequence"/>
</dbReference>
<feature type="domain" description="Heterokaryon incompatibility" evidence="1">
    <location>
        <begin position="212"/>
        <end position="336"/>
    </location>
</feature>
<evidence type="ECO:0000259" key="1">
    <source>
        <dbReference type="Pfam" id="PF06985"/>
    </source>
</evidence>
<dbReference type="EMBL" id="PQXM01000006">
    <property type="protein sequence ID" value="TGO80472.1"/>
    <property type="molecule type" value="Genomic_DNA"/>
</dbReference>
<reference evidence="2 3" key="1">
    <citation type="submission" date="2017-12" db="EMBL/GenBank/DDBJ databases">
        <title>Comparative genomics of Botrytis spp.</title>
        <authorList>
            <person name="Valero-Jimenez C.A."/>
            <person name="Tapia P."/>
            <person name="Veloso J."/>
            <person name="Silva-Moreno E."/>
            <person name="Staats M."/>
            <person name="Valdes J.H."/>
            <person name="Van Kan J.A.L."/>
        </authorList>
    </citation>
    <scope>NUCLEOTIDE SEQUENCE [LARGE SCALE GENOMIC DNA]</scope>
    <source>
        <strain evidence="2 3">Be9601</strain>
    </source>
</reference>